<dbReference type="PANTHER" id="PTHR22925">
    <property type="entry name" value="GLYCOSYL HYDROLASE 43 FAMILY MEMBER"/>
    <property type="match status" value="1"/>
</dbReference>
<evidence type="ECO:0000313" key="3">
    <source>
        <dbReference type="Proteomes" id="UP000799437"/>
    </source>
</evidence>
<dbReference type="SUPFAM" id="SSF75005">
    <property type="entry name" value="Arabinanase/levansucrase/invertase"/>
    <property type="match status" value="1"/>
</dbReference>
<keyword evidence="3" id="KW-1185">Reference proteome</keyword>
<keyword evidence="1" id="KW-0732">Signal</keyword>
<evidence type="ECO:0008006" key="4">
    <source>
        <dbReference type="Google" id="ProtNLM"/>
    </source>
</evidence>
<reference evidence="2" key="1">
    <citation type="journal article" date="2020" name="Stud. Mycol.">
        <title>101 Dothideomycetes genomes: a test case for predicting lifestyles and emergence of pathogens.</title>
        <authorList>
            <person name="Haridas S."/>
            <person name="Albert R."/>
            <person name="Binder M."/>
            <person name="Bloem J."/>
            <person name="Labutti K."/>
            <person name="Salamov A."/>
            <person name="Andreopoulos B."/>
            <person name="Baker S."/>
            <person name="Barry K."/>
            <person name="Bills G."/>
            <person name="Bluhm B."/>
            <person name="Cannon C."/>
            <person name="Castanera R."/>
            <person name="Culley D."/>
            <person name="Daum C."/>
            <person name="Ezra D."/>
            <person name="Gonzalez J."/>
            <person name="Henrissat B."/>
            <person name="Kuo A."/>
            <person name="Liang C."/>
            <person name="Lipzen A."/>
            <person name="Lutzoni F."/>
            <person name="Magnuson J."/>
            <person name="Mondo S."/>
            <person name="Nolan M."/>
            <person name="Ohm R."/>
            <person name="Pangilinan J."/>
            <person name="Park H.-J."/>
            <person name="Ramirez L."/>
            <person name="Alfaro M."/>
            <person name="Sun H."/>
            <person name="Tritt A."/>
            <person name="Yoshinaga Y."/>
            <person name="Zwiers L.-H."/>
            <person name="Turgeon B."/>
            <person name="Goodwin S."/>
            <person name="Spatafora J."/>
            <person name="Crous P."/>
            <person name="Grigoriev I."/>
        </authorList>
    </citation>
    <scope>NUCLEOTIDE SEQUENCE</scope>
    <source>
        <strain evidence="2">CBS 121739</strain>
    </source>
</reference>
<dbReference type="RefSeq" id="XP_033603921.1">
    <property type="nucleotide sequence ID" value="XM_033743505.1"/>
</dbReference>
<feature type="chain" id="PRO_5025592192" description="Arabinanase/levansucrase/invertase" evidence="1">
    <location>
        <begin position="22"/>
        <end position="529"/>
    </location>
</feature>
<evidence type="ECO:0000256" key="1">
    <source>
        <dbReference type="SAM" id="SignalP"/>
    </source>
</evidence>
<dbReference type="PANTHER" id="PTHR22925:SF3">
    <property type="entry name" value="GLYCOSYL HYDROLASE FAMILY PROTEIN 43"/>
    <property type="match status" value="1"/>
</dbReference>
<protein>
    <recommendedName>
        <fullName evidence="4">Arabinanase/levansucrase/invertase</fullName>
    </recommendedName>
</protein>
<dbReference type="GeneID" id="54484559"/>
<dbReference type="OrthoDB" id="9970295at2759"/>
<dbReference type="InterPro" id="IPR023296">
    <property type="entry name" value="Glyco_hydro_beta-prop_sf"/>
</dbReference>
<dbReference type="Proteomes" id="UP000799437">
    <property type="component" value="Unassembled WGS sequence"/>
</dbReference>
<proteinExistence type="predicted"/>
<organism evidence="2 3">
    <name type="scientific">Pseudovirgaria hyperparasitica</name>
    <dbReference type="NCBI Taxonomy" id="470096"/>
    <lineage>
        <taxon>Eukaryota</taxon>
        <taxon>Fungi</taxon>
        <taxon>Dikarya</taxon>
        <taxon>Ascomycota</taxon>
        <taxon>Pezizomycotina</taxon>
        <taxon>Dothideomycetes</taxon>
        <taxon>Dothideomycetes incertae sedis</taxon>
        <taxon>Acrospermales</taxon>
        <taxon>Acrospermaceae</taxon>
        <taxon>Pseudovirgaria</taxon>
    </lineage>
</organism>
<accession>A0A6A6WHC2</accession>
<gene>
    <name evidence="2" type="ORF">EJ05DRAFT_473967</name>
</gene>
<dbReference type="Gene3D" id="2.115.10.20">
    <property type="entry name" value="Glycosyl hydrolase domain, family 43"/>
    <property type="match status" value="1"/>
</dbReference>
<sequence length="529" mass="57723">MLASCFAVLLTVACLQGTVVARQQGATVIFSNTNRFLFDVDGKQIDAYGAKINYFNGKYYFYGTSWANPSNFGFKFYSSVDLVNWQYENFINATGSGRPHVIYNQATKKYTLWADANTGQLVQTSDSPASGYSSGKYADLDPQYSSLHPADAGVESFGDKGYLVWSALNFADPRQGSIWPLIYQTMHISPLTSDFTNTDTTSYNVTSAAFDLVDQQTESPDLFMRNDTFYVSASNSCAFCSGSIGVLYRSKSIQGPWQRQILSGYSCGGQVEGILPLTDPTTGKVTHVWHSTTNPGGPRVGLNGHIFQPLQFNADGSAKELDCSDGARFRVSFTPGTGDTASGSYTKAVDKAPQFANYRSVCDSDVYYTLHQTWRTSKSGILQSVSVNVAAGGNKNALDIKVFRFTNIQQLLSAGYKYELLGSATFVPSANLTEVFDTATVSVNRAVKKGDMLGFSFGEKNVLGFGLGNYIPYCHLEYDLNAVEQQCDLQQPVLIEQGSGQNSPRGLNGMESPIKVRNGKGMKFHANIV</sequence>
<dbReference type="AlphaFoldDB" id="A0A6A6WHC2"/>
<feature type="signal peptide" evidence="1">
    <location>
        <begin position="1"/>
        <end position="21"/>
    </location>
</feature>
<name>A0A6A6WHC2_9PEZI</name>
<evidence type="ECO:0000313" key="2">
    <source>
        <dbReference type="EMBL" id="KAF2761470.1"/>
    </source>
</evidence>
<dbReference type="EMBL" id="ML996567">
    <property type="protein sequence ID" value="KAF2761470.1"/>
    <property type="molecule type" value="Genomic_DNA"/>
</dbReference>